<feature type="transmembrane region" description="Helical" evidence="1">
    <location>
        <begin position="304"/>
        <end position="326"/>
    </location>
</feature>
<evidence type="ECO:0000256" key="1">
    <source>
        <dbReference type="SAM" id="Phobius"/>
    </source>
</evidence>
<feature type="transmembrane region" description="Helical" evidence="1">
    <location>
        <begin position="19"/>
        <end position="36"/>
    </location>
</feature>
<keyword evidence="3" id="KW-1185">Reference proteome</keyword>
<accession>A0ABQ3HBC0</accession>
<dbReference type="RefSeq" id="WP_189353132.1">
    <property type="nucleotide sequence ID" value="NZ_BMYP01000016.1"/>
</dbReference>
<keyword evidence="1" id="KW-0472">Membrane</keyword>
<evidence type="ECO:0000313" key="2">
    <source>
        <dbReference type="EMBL" id="GHD76548.1"/>
    </source>
</evidence>
<gene>
    <name evidence="2" type="ORF">GCM10011419_16120</name>
</gene>
<evidence type="ECO:0008006" key="4">
    <source>
        <dbReference type="Google" id="ProtNLM"/>
    </source>
</evidence>
<evidence type="ECO:0000313" key="3">
    <source>
        <dbReference type="Proteomes" id="UP000662678"/>
    </source>
</evidence>
<comment type="caution">
    <text evidence="2">The sequence shown here is derived from an EMBL/GenBank/DDBJ whole genome shotgun (WGS) entry which is preliminary data.</text>
</comment>
<sequence length="419" mass="46812">MHAIPSFDRAPPLSLPVRYFLAAAAWLLPLSASLLLTDGDYPSLSLLLPLHLLALGVLGNAMLGALLQMVAVVSGVPCMRPTWWRLVVWSLWQLATASLCWGFYQSLAPPWLQLASVLFVLPAVSLSGLLFDLWRSPATDGSSRGLRLALGLLLLTMLLGLSMLAVLGWGRPWPLLSLLPLHRLAAQGWVLLLVMAVAQVIAPMFLLTASYPGWWQRHGSMLWLLSLLAGACGLWWLPQWPWWWLAWLPLALFAVLSLRLLRTSRRPQEWLLPYWRLSFALLALLAALLPLLMWQGAAPWLARALAWCLLGGFALTLVVGMLYRIVPFLLWLHLKNAAPPRHRIPPLQTFMPEIAPRRSLRMLLLVQPLAALWVWRPDVGWPLALALIALLLLLSLHFIAAARQYRAARRVLPPQPASA</sequence>
<feature type="transmembrane region" description="Helical" evidence="1">
    <location>
        <begin position="189"/>
        <end position="209"/>
    </location>
</feature>
<keyword evidence="1" id="KW-0812">Transmembrane</keyword>
<name>A0ABQ3HBC0_9NEIS</name>
<feature type="transmembrane region" description="Helical" evidence="1">
    <location>
        <begin position="110"/>
        <end position="134"/>
    </location>
</feature>
<organism evidence="2 3">
    <name type="scientific">Vogesella fluminis</name>
    <dbReference type="NCBI Taxonomy" id="1069161"/>
    <lineage>
        <taxon>Bacteria</taxon>
        <taxon>Pseudomonadati</taxon>
        <taxon>Pseudomonadota</taxon>
        <taxon>Betaproteobacteria</taxon>
        <taxon>Neisseriales</taxon>
        <taxon>Chromobacteriaceae</taxon>
        <taxon>Vogesella</taxon>
    </lineage>
</organism>
<feature type="transmembrane region" description="Helical" evidence="1">
    <location>
        <begin position="221"/>
        <end position="237"/>
    </location>
</feature>
<reference evidence="3" key="1">
    <citation type="journal article" date="2019" name="Int. J. Syst. Evol. Microbiol.">
        <title>The Global Catalogue of Microorganisms (GCM) 10K type strain sequencing project: providing services to taxonomists for standard genome sequencing and annotation.</title>
        <authorList>
            <consortium name="The Broad Institute Genomics Platform"/>
            <consortium name="The Broad Institute Genome Sequencing Center for Infectious Disease"/>
            <person name="Wu L."/>
            <person name="Ma J."/>
        </authorList>
    </citation>
    <scope>NUCLEOTIDE SEQUENCE [LARGE SCALE GENOMIC DNA]</scope>
    <source>
        <strain evidence="3">KCTC 23713</strain>
    </source>
</reference>
<dbReference type="Proteomes" id="UP000662678">
    <property type="component" value="Unassembled WGS sequence"/>
</dbReference>
<feature type="transmembrane region" description="Helical" evidence="1">
    <location>
        <begin position="48"/>
        <end position="71"/>
    </location>
</feature>
<dbReference type="EMBL" id="BMYP01000016">
    <property type="protein sequence ID" value="GHD76548.1"/>
    <property type="molecule type" value="Genomic_DNA"/>
</dbReference>
<feature type="transmembrane region" description="Helical" evidence="1">
    <location>
        <begin position="146"/>
        <end position="169"/>
    </location>
</feature>
<keyword evidence="1" id="KW-1133">Transmembrane helix</keyword>
<proteinExistence type="predicted"/>
<protein>
    <recommendedName>
        <fullName evidence="4">NnrS family protein</fullName>
    </recommendedName>
</protein>
<feature type="transmembrane region" description="Helical" evidence="1">
    <location>
        <begin position="273"/>
        <end position="292"/>
    </location>
</feature>
<feature type="transmembrane region" description="Helical" evidence="1">
    <location>
        <begin position="243"/>
        <end position="261"/>
    </location>
</feature>
<feature type="transmembrane region" description="Helical" evidence="1">
    <location>
        <begin position="381"/>
        <end position="402"/>
    </location>
</feature>
<feature type="transmembrane region" description="Helical" evidence="1">
    <location>
        <begin position="359"/>
        <end position="375"/>
    </location>
</feature>
<feature type="transmembrane region" description="Helical" evidence="1">
    <location>
        <begin position="83"/>
        <end position="104"/>
    </location>
</feature>